<accession>A0ABS8V9I0</accession>
<protein>
    <recommendedName>
        <fullName evidence="1">Late embryogenesis abundant protein LEA-2 subgroup domain-containing protein</fullName>
    </recommendedName>
</protein>
<organism evidence="2 3">
    <name type="scientific">Datura stramonium</name>
    <name type="common">Jimsonweed</name>
    <name type="synonym">Common thornapple</name>
    <dbReference type="NCBI Taxonomy" id="4076"/>
    <lineage>
        <taxon>Eukaryota</taxon>
        <taxon>Viridiplantae</taxon>
        <taxon>Streptophyta</taxon>
        <taxon>Embryophyta</taxon>
        <taxon>Tracheophyta</taxon>
        <taxon>Spermatophyta</taxon>
        <taxon>Magnoliopsida</taxon>
        <taxon>eudicotyledons</taxon>
        <taxon>Gunneridae</taxon>
        <taxon>Pentapetalae</taxon>
        <taxon>asterids</taxon>
        <taxon>lamiids</taxon>
        <taxon>Solanales</taxon>
        <taxon>Solanaceae</taxon>
        <taxon>Solanoideae</taxon>
        <taxon>Datureae</taxon>
        <taxon>Datura</taxon>
    </lineage>
</organism>
<evidence type="ECO:0000313" key="3">
    <source>
        <dbReference type="Proteomes" id="UP000823775"/>
    </source>
</evidence>
<name>A0ABS8V9I0_DATST</name>
<feature type="domain" description="Late embryogenesis abundant protein LEA-2 subgroup" evidence="1">
    <location>
        <begin position="55"/>
        <end position="112"/>
    </location>
</feature>
<dbReference type="InterPro" id="IPR004864">
    <property type="entry name" value="LEA_2"/>
</dbReference>
<evidence type="ECO:0000313" key="2">
    <source>
        <dbReference type="EMBL" id="MCD9643698.1"/>
    </source>
</evidence>
<dbReference type="InterPro" id="IPR055301">
    <property type="entry name" value="Lea14-like_2"/>
</dbReference>
<dbReference type="Proteomes" id="UP000823775">
    <property type="component" value="Unassembled WGS sequence"/>
</dbReference>
<dbReference type="PANTHER" id="PTHR31852">
    <property type="entry name" value="LATE EMBRYOGENESIS ABUNDANT (LEA) HYDROXYPROLINE-RICH GLYCOPROTEIN FAMILY"/>
    <property type="match status" value="1"/>
</dbReference>
<proteinExistence type="predicted"/>
<gene>
    <name evidence="2" type="ORF">HAX54_031354</name>
</gene>
<dbReference type="Gene3D" id="2.60.40.1820">
    <property type="match status" value="1"/>
</dbReference>
<comment type="caution">
    <text evidence="2">The sequence shown here is derived from an EMBL/GenBank/DDBJ whole genome shotgun (WGS) entry which is preliminary data.</text>
</comment>
<evidence type="ECO:0000259" key="1">
    <source>
        <dbReference type="Pfam" id="PF03168"/>
    </source>
</evidence>
<reference evidence="2 3" key="1">
    <citation type="journal article" date="2021" name="BMC Genomics">
        <title>Datura genome reveals duplications of psychoactive alkaloid biosynthetic genes and high mutation rate following tissue culture.</title>
        <authorList>
            <person name="Rajewski A."/>
            <person name="Carter-House D."/>
            <person name="Stajich J."/>
            <person name="Litt A."/>
        </authorList>
    </citation>
    <scope>NUCLEOTIDE SEQUENCE [LARGE SCALE GENOMIC DNA]</scope>
    <source>
        <strain evidence="2">AR-01</strain>
    </source>
</reference>
<sequence length="122" mass="13443">MSVLGFTVFHVHEPSIRMNSVKFNGLSYLMTSSSTTTTTLQPNVYNLTLTVSADVSVKNPNSISFKFNEATTNLFYDDVVVGEALTPPGTVNAQRTLRINMSVEVTVEKILSIPRLENDLKS</sequence>
<dbReference type="SUPFAM" id="SSF117070">
    <property type="entry name" value="LEA14-like"/>
    <property type="match status" value="1"/>
</dbReference>
<feature type="non-terminal residue" evidence="2">
    <location>
        <position position="122"/>
    </location>
</feature>
<dbReference type="Pfam" id="PF03168">
    <property type="entry name" value="LEA_2"/>
    <property type="match status" value="1"/>
</dbReference>
<keyword evidence="3" id="KW-1185">Reference proteome</keyword>
<dbReference type="EMBL" id="JACEIK010003971">
    <property type="protein sequence ID" value="MCD9643698.1"/>
    <property type="molecule type" value="Genomic_DNA"/>
</dbReference>